<dbReference type="EMBL" id="VIWU01000001">
    <property type="protein sequence ID" value="TWF79860.1"/>
    <property type="molecule type" value="Genomic_DNA"/>
</dbReference>
<proteinExistence type="predicted"/>
<evidence type="ECO:0000313" key="3">
    <source>
        <dbReference type="Proteomes" id="UP000321261"/>
    </source>
</evidence>
<feature type="domain" description="SnoaL-like" evidence="1">
    <location>
        <begin position="17"/>
        <end position="107"/>
    </location>
</feature>
<dbReference type="Pfam" id="PF12680">
    <property type="entry name" value="SnoaL_2"/>
    <property type="match status" value="1"/>
</dbReference>
<dbReference type="OrthoDB" id="129343at2"/>
<dbReference type="InterPro" id="IPR037401">
    <property type="entry name" value="SnoaL-like"/>
</dbReference>
<dbReference type="Gene3D" id="3.10.450.50">
    <property type="match status" value="1"/>
</dbReference>
<reference evidence="2 3" key="1">
    <citation type="submission" date="2019-06" db="EMBL/GenBank/DDBJ databases">
        <title>Sequencing the genomes of 1000 actinobacteria strains.</title>
        <authorList>
            <person name="Klenk H.-P."/>
        </authorList>
    </citation>
    <scope>NUCLEOTIDE SEQUENCE [LARGE SCALE GENOMIC DNA]</scope>
    <source>
        <strain evidence="2 3">DSM 45671</strain>
    </source>
</reference>
<organism evidence="2 3">
    <name type="scientific">Pseudonocardia hierapolitana</name>
    <dbReference type="NCBI Taxonomy" id="1128676"/>
    <lineage>
        <taxon>Bacteria</taxon>
        <taxon>Bacillati</taxon>
        <taxon>Actinomycetota</taxon>
        <taxon>Actinomycetes</taxon>
        <taxon>Pseudonocardiales</taxon>
        <taxon>Pseudonocardiaceae</taxon>
        <taxon>Pseudonocardia</taxon>
    </lineage>
</organism>
<dbReference type="RefSeq" id="WP_147258638.1">
    <property type="nucleotide sequence ID" value="NZ_VIWU01000001.1"/>
</dbReference>
<protein>
    <submittedName>
        <fullName evidence="2">Putative SnoaL-like aldol condensation-catalyzing enzyme</fullName>
    </submittedName>
</protein>
<name>A0A561SYB9_9PSEU</name>
<keyword evidence="3" id="KW-1185">Reference proteome</keyword>
<dbReference type="InterPro" id="IPR032710">
    <property type="entry name" value="NTF2-like_dom_sf"/>
</dbReference>
<dbReference type="SUPFAM" id="SSF54427">
    <property type="entry name" value="NTF2-like"/>
    <property type="match status" value="1"/>
</dbReference>
<dbReference type="AlphaFoldDB" id="A0A561SYB9"/>
<evidence type="ECO:0000259" key="1">
    <source>
        <dbReference type="Pfam" id="PF12680"/>
    </source>
</evidence>
<comment type="caution">
    <text evidence="2">The sequence shown here is derived from an EMBL/GenBank/DDBJ whole genome shotgun (WGS) entry which is preliminary data.</text>
</comment>
<sequence>MTTTETERNRKIVLDGFAEFARGNRDVLRTLIAADFVEHSPGNPSGRDAFIEHILNSPFARSRLEVKRVIADGAYVVIHYRMVEPGEERGTAVVDIVRMQDGLIVEHWDVLQPVPEPGLVPNGMF</sequence>
<dbReference type="Proteomes" id="UP000321261">
    <property type="component" value="Unassembled WGS sequence"/>
</dbReference>
<gene>
    <name evidence="2" type="ORF">FHX44_115796</name>
</gene>
<accession>A0A561SYB9</accession>
<evidence type="ECO:0000313" key="2">
    <source>
        <dbReference type="EMBL" id="TWF79860.1"/>
    </source>
</evidence>